<dbReference type="Proteomes" id="UP000828390">
    <property type="component" value="Unassembled WGS sequence"/>
</dbReference>
<keyword evidence="1" id="KW-0732">Signal</keyword>
<reference evidence="2" key="2">
    <citation type="submission" date="2020-11" db="EMBL/GenBank/DDBJ databases">
        <authorList>
            <person name="McCartney M.A."/>
            <person name="Auch B."/>
            <person name="Kono T."/>
            <person name="Mallez S."/>
            <person name="Becker A."/>
            <person name="Gohl D.M."/>
            <person name="Silverstein K.A.T."/>
            <person name="Koren S."/>
            <person name="Bechman K.B."/>
            <person name="Herman A."/>
            <person name="Abrahante J.E."/>
            <person name="Garbe J."/>
        </authorList>
    </citation>
    <scope>NUCLEOTIDE SEQUENCE</scope>
    <source>
        <strain evidence="2">Duluth1</strain>
        <tissue evidence="2">Whole animal</tissue>
    </source>
</reference>
<evidence type="ECO:0000313" key="3">
    <source>
        <dbReference type="Proteomes" id="UP000828390"/>
    </source>
</evidence>
<sequence>MFISLVILGTFWTESFGLLLDGNGPRPSSQNQQTVGALEETGWRMIFRATSGNGADVYQAWTNGVNITTQKPTTMDRSYDPHFRDRDVERWDQQNIRYVKFSLFKQSEEVGYVVFDGTGSTYMSWFDRSRVEASSWSDLTSANTYNFFSIQGHIDGQNLERTFFINQVYNGCDADVGNVVVVEHDGGCNWDHQPRYPQFLYSDMNAADNWNRRMFGRADYLAIFIYAKH</sequence>
<organism evidence="2 3">
    <name type="scientific">Dreissena polymorpha</name>
    <name type="common">Zebra mussel</name>
    <name type="synonym">Mytilus polymorpha</name>
    <dbReference type="NCBI Taxonomy" id="45954"/>
    <lineage>
        <taxon>Eukaryota</taxon>
        <taxon>Metazoa</taxon>
        <taxon>Spiralia</taxon>
        <taxon>Lophotrochozoa</taxon>
        <taxon>Mollusca</taxon>
        <taxon>Bivalvia</taxon>
        <taxon>Autobranchia</taxon>
        <taxon>Heteroconchia</taxon>
        <taxon>Euheterodonta</taxon>
        <taxon>Imparidentia</taxon>
        <taxon>Neoheterodontei</taxon>
        <taxon>Myida</taxon>
        <taxon>Dreissenoidea</taxon>
        <taxon>Dreissenidae</taxon>
        <taxon>Dreissena</taxon>
    </lineage>
</organism>
<gene>
    <name evidence="2" type="ORF">DPMN_051092</name>
</gene>
<dbReference type="AlphaFoldDB" id="A0A9D4CIR9"/>
<proteinExistence type="predicted"/>
<protein>
    <submittedName>
        <fullName evidence="2">Uncharacterized protein</fullName>
    </submittedName>
</protein>
<evidence type="ECO:0000256" key="1">
    <source>
        <dbReference type="SAM" id="SignalP"/>
    </source>
</evidence>
<keyword evidence="3" id="KW-1185">Reference proteome</keyword>
<name>A0A9D4CIR9_DREPO</name>
<feature type="chain" id="PRO_5039344964" evidence="1">
    <location>
        <begin position="18"/>
        <end position="229"/>
    </location>
</feature>
<evidence type="ECO:0000313" key="2">
    <source>
        <dbReference type="EMBL" id="KAH3725257.1"/>
    </source>
</evidence>
<feature type="signal peptide" evidence="1">
    <location>
        <begin position="1"/>
        <end position="17"/>
    </location>
</feature>
<reference evidence="2" key="1">
    <citation type="journal article" date="2019" name="bioRxiv">
        <title>The Genome of the Zebra Mussel, Dreissena polymorpha: A Resource for Invasive Species Research.</title>
        <authorList>
            <person name="McCartney M.A."/>
            <person name="Auch B."/>
            <person name="Kono T."/>
            <person name="Mallez S."/>
            <person name="Zhang Y."/>
            <person name="Obille A."/>
            <person name="Becker A."/>
            <person name="Abrahante J.E."/>
            <person name="Garbe J."/>
            <person name="Badalamenti J.P."/>
            <person name="Herman A."/>
            <person name="Mangelson H."/>
            <person name="Liachko I."/>
            <person name="Sullivan S."/>
            <person name="Sone E.D."/>
            <person name="Koren S."/>
            <person name="Silverstein K.A.T."/>
            <person name="Beckman K.B."/>
            <person name="Gohl D.M."/>
        </authorList>
    </citation>
    <scope>NUCLEOTIDE SEQUENCE</scope>
    <source>
        <strain evidence="2">Duluth1</strain>
        <tissue evidence="2">Whole animal</tissue>
    </source>
</reference>
<accession>A0A9D4CIR9</accession>
<comment type="caution">
    <text evidence="2">The sequence shown here is derived from an EMBL/GenBank/DDBJ whole genome shotgun (WGS) entry which is preliminary data.</text>
</comment>
<dbReference type="EMBL" id="JAIWYP010000012">
    <property type="protein sequence ID" value="KAH3725257.1"/>
    <property type="molecule type" value="Genomic_DNA"/>
</dbReference>
<dbReference type="OrthoDB" id="6077660at2759"/>